<proteinExistence type="predicted"/>
<accession>A0A494Z7I1</accession>
<name>A0A494Z7I1_9BACI</name>
<reference evidence="2 3" key="1">
    <citation type="journal article" date="2015" name="Antonie Van Leeuwenhoek">
        <title>Oceanobacillus bengalensis sp. nov., a bacterium isolated from seawater of the Bay of Bengal.</title>
        <authorList>
            <person name="Yongchang O."/>
            <person name="Xiang W."/>
            <person name="Wang G."/>
        </authorList>
    </citation>
    <scope>NUCLEOTIDE SEQUENCE [LARGE SCALE GENOMIC DNA]</scope>
    <source>
        <strain evidence="2 3">MCCC 1K00260</strain>
    </source>
</reference>
<feature type="transmembrane region" description="Helical" evidence="1">
    <location>
        <begin position="62"/>
        <end position="85"/>
    </location>
</feature>
<gene>
    <name evidence="2" type="ORF">D8M05_00190</name>
</gene>
<comment type="caution">
    <text evidence="2">The sequence shown here is derived from an EMBL/GenBank/DDBJ whole genome shotgun (WGS) entry which is preliminary data.</text>
</comment>
<evidence type="ECO:0000313" key="3">
    <source>
        <dbReference type="Proteomes" id="UP000281813"/>
    </source>
</evidence>
<keyword evidence="1" id="KW-0472">Membrane</keyword>
<keyword evidence="3" id="KW-1185">Reference proteome</keyword>
<dbReference type="Proteomes" id="UP000281813">
    <property type="component" value="Unassembled WGS sequence"/>
</dbReference>
<keyword evidence="1" id="KW-0812">Transmembrane</keyword>
<organism evidence="2 3">
    <name type="scientific">Oceanobacillus bengalensis</name>
    <dbReference type="NCBI Taxonomy" id="1435466"/>
    <lineage>
        <taxon>Bacteria</taxon>
        <taxon>Bacillati</taxon>
        <taxon>Bacillota</taxon>
        <taxon>Bacilli</taxon>
        <taxon>Bacillales</taxon>
        <taxon>Bacillaceae</taxon>
        <taxon>Oceanobacillus</taxon>
    </lineage>
</organism>
<dbReference type="EMBL" id="RBZO01000001">
    <property type="protein sequence ID" value="RKQ18570.1"/>
    <property type="molecule type" value="Genomic_DNA"/>
</dbReference>
<evidence type="ECO:0000313" key="2">
    <source>
        <dbReference type="EMBL" id="RKQ18570.1"/>
    </source>
</evidence>
<dbReference type="AlphaFoldDB" id="A0A494Z7I1"/>
<dbReference type="OrthoDB" id="2382012at2"/>
<protein>
    <submittedName>
        <fullName evidence="2">Transposase</fullName>
    </submittedName>
</protein>
<sequence>MRIMLIAGSVILPLMMFYTQKQWVGLRVIYNVIAIIAVLVFGNIASLSIYKIINDNTVFMTAIHGVFLNPYFLIAGSYIGIYILYRLLLLNMEEQQE</sequence>
<evidence type="ECO:0000256" key="1">
    <source>
        <dbReference type="SAM" id="Phobius"/>
    </source>
</evidence>
<keyword evidence="1" id="KW-1133">Transmembrane helix</keyword>
<feature type="transmembrane region" description="Helical" evidence="1">
    <location>
        <begin position="29"/>
        <end position="50"/>
    </location>
</feature>